<dbReference type="RefSeq" id="WP_377579193.1">
    <property type="nucleotide sequence ID" value="NZ_JBHTKA010000003.1"/>
</dbReference>
<organism evidence="2 3">
    <name type="scientific">Ohtaekwangia kribbensis</name>
    <dbReference type="NCBI Taxonomy" id="688913"/>
    <lineage>
        <taxon>Bacteria</taxon>
        <taxon>Pseudomonadati</taxon>
        <taxon>Bacteroidota</taxon>
        <taxon>Cytophagia</taxon>
        <taxon>Cytophagales</taxon>
        <taxon>Fulvivirgaceae</taxon>
        <taxon>Ohtaekwangia</taxon>
    </lineage>
</organism>
<dbReference type="InterPro" id="IPR036291">
    <property type="entry name" value="NAD(P)-bd_dom_sf"/>
</dbReference>
<comment type="caution">
    <text evidence="2">The sequence shown here is derived from an EMBL/GenBank/DDBJ whole genome shotgun (WGS) entry which is preliminary data.</text>
</comment>
<evidence type="ECO:0000313" key="2">
    <source>
        <dbReference type="EMBL" id="MFD0999987.1"/>
    </source>
</evidence>
<dbReference type="Proteomes" id="UP001597112">
    <property type="component" value="Unassembled WGS sequence"/>
</dbReference>
<dbReference type="Gene3D" id="3.90.25.10">
    <property type="entry name" value="UDP-galactose 4-epimerase, domain 1"/>
    <property type="match status" value="1"/>
</dbReference>
<protein>
    <submittedName>
        <fullName evidence="2">SDR family oxidoreductase</fullName>
        <ecNumber evidence="2">1.6.5.2</ecNumber>
    </submittedName>
</protein>
<reference evidence="3" key="1">
    <citation type="journal article" date="2019" name="Int. J. Syst. Evol. Microbiol.">
        <title>The Global Catalogue of Microorganisms (GCM) 10K type strain sequencing project: providing services to taxonomists for standard genome sequencing and annotation.</title>
        <authorList>
            <consortium name="The Broad Institute Genomics Platform"/>
            <consortium name="The Broad Institute Genome Sequencing Center for Infectious Disease"/>
            <person name="Wu L."/>
            <person name="Ma J."/>
        </authorList>
    </citation>
    <scope>NUCLEOTIDE SEQUENCE [LARGE SCALE GENOMIC DNA]</scope>
    <source>
        <strain evidence="3">CCUG 58938</strain>
    </source>
</reference>
<sequence length="299" mass="32508">MTTKKSPSILITGATGSVGTELARALAAKGIPFRALVRSFENAATLAYLGAELAIGDLNDLQSIRNALQGIERAFLLTNSSEQAEQLQTNFVNAACETGVQHIVKLSQFAADIHSPVRFLRYHAAIEQKIKATDIDYTFLRPNLYMQGFLGFREPITKQGKFFAAVGDAKISAVDVRDIAAVAAAALTESNHANKIYNITGPEALTHTEMAMRFSDAFGYQVKFINVSPQEMRHALLHVGFPVWQADGLLEDYAHYARGEASEISTAVHDSTGHAPRTFQAFAQNYASLFQLPATATAL</sequence>
<dbReference type="PANTHER" id="PTHR43162">
    <property type="match status" value="1"/>
</dbReference>
<accession>A0ABW3K4R6</accession>
<dbReference type="CDD" id="cd05269">
    <property type="entry name" value="TMR_SDR_a"/>
    <property type="match status" value="1"/>
</dbReference>
<dbReference type="Gene3D" id="3.40.50.720">
    <property type="entry name" value="NAD(P)-binding Rossmann-like Domain"/>
    <property type="match status" value="1"/>
</dbReference>
<evidence type="ECO:0000313" key="3">
    <source>
        <dbReference type="Proteomes" id="UP001597112"/>
    </source>
</evidence>
<proteinExistence type="predicted"/>
<dbReference type="EMBL" id="JBHTKA010000003">
    <property type="protein sequence ID" value="MFD0999987.1"/>
    <property type="molecule type" value="Genomic_DNA"/>
</dbReference>
<dbReference type="EC" id="1.6.5.2" evidence="2"/>
<keyword evidence="3" id="KW-1185">Reference proteome</keyword>
<feature type="domain" description="NmrA-like" evidence="1">
    <location>
        <begin position="8"/>
        <end position="269"/>
    </location>
</feature>
<dbReference type="InterPro" id="IPR008030">
    <property type="entry name" value="NmrA-like"/>
</dbReference>
<dbReference type="Pfam" id="PF05368">
    <property type="entry name" value="NmrA"/>
    <property type="match status" value="1"/>
</dbReference>
<keyword evidence="2" id="KW-0560">Oxidoreductase</keyword>
<dbReference type="GO" id="GO:0003955">
    <property type="term" value="F:NAD(P)H dehydrogenase (quinone) activity"/>
    <property type="evidence" value="ECO:0007669"/>
    <property type="project" value="UniProtKB-EC"/>
</dbReference>
<name>A0ABW3K4R6_9BACT</name>
<dbReference type="PANTHER" id="PTHR43162:SF1">
    <property type="entry name" value="PRESTALK A DIFFERENTIATION PROTEIN A"/>
    <property type="match status" value="1"/>
</dbReference>
<evidence type="ECO:0000259" key="1">
    <source>
        <dbReference type="Pfam" id="PF05368"/>
    </source>
</evidence>
<dbReference type="SUPFAM" id="SSF51735">
    <property type="entry name" value="NAD(P)-binding Rossmann-fold domains"/>
    <property type="match status" value="1"/>
</dbReference>
<dbReference type="InterPro" id="IPR051604">
    <property type="entry name" value="Ergot_Alk_Oxidoreductase"/>
</dbReference>
<gene>
    <name evidence="2" type="ORF">ACFQ21_11760</name>
</gene>